<keyword evidence="1" id="KW-1133">Transmembrane helix</keyword>
<accession>A0A7J5C2E1</accession>
<keyword evidence="3" id="KW-1185">Reference proteome</keyword>
<dbReference type="RefSeq" id="WP_192498233.1">
    <property type="nucleotide sequence ID" value="NZ_JBHTKD010000006.1"/>
</dbReference>
<dbReference type="AlphaFoldDB" id="A0A7J5C2E1"/>
<sequence length="90" mass="9335">MTIIHGVAVVITVALFIVAAVAAETDFGPHAREIVAGWVMAGVVLAPLVTAITAIWWISGQPKEAIPARPEPGPYAVLSTATSSMERISA</sequence>
<reference evidence="2 3" key="1">
    <citation type="submission" date="2019-09" db="EMBL/GenBank/DDBJ databases">
        <title>Phylogeny of genus Pseudoclavibacter and closely related genus.</title>
        <authorList>
            <person name="Li Y."/>
        </authorList>
    </citation>
    <scope>NUCLEOTIDE SEQUENCE [LARGE SCALE GENOMIC DNA]</scope>
    <source>
        <strain evidence="2 3">DSM 23821</strain>
    </source>
</reference>
<evidence type="ECO:0000313" key="2">
    <source>
        <dbReference type="EMBL" id="KAB1660262.1"/>
    </source>
</evidence>
<protein>
    <submittedName>
        <fullName evidence="2">Uncharacterized protein</fullName>
    </submittedName>
</protein>
<evidence type="ECO:0000256" key="1">
    <source>
        <dbReference type="SAM" id="Phobius"/>
    </source>
</evidence>
<evidence type="ECO:0000313" key="3">
    <source>
        <dbReference type="Proteomes" id="UP000467240"/>
    </source>
</evidence>
<dbReference type="Proteomes" id="UP000467240">
    <property type="component" value="Unassembled WGS sequence"/>
</dbReference>
<feature type="transmembrane region" description="Helical" evidence="1">
    <location>
        <begin position="38"/>
        <end position="59"/>
    </location>
</feature>
<keyword evidence="1" id="KW-0472">Membrane</keyword>
<keyword evidence="1" id="KW-0812">Transmembrane</keyword>
<organism evidence="2 3">
    <name type="scientific">Pseudoclavibacter chungangensis</name>
    <dbReference type="NCBI Taxonomy" id="587635"/>
    <lineage>
        <taxon>Bacteria</taxon>
        <taxon>Bacillati</taxon>
        <taxon>Actinomycetota</taxon>
        <taxon>Actinomycetes</taxon>
        <taxon>Micrococcales</taxon>
        <taxon>Microbacteriaceae</taxon>
        <taxon>Pseudoclavibacter</taxon>
    </lineage>
</organism>
<gene>
    <name evidence="2" type="ORF">F8O01_02725</name>
</gene>
<dbReference type="EMBL" id="WBJZ01000003">
    <property type="protein sequence ID" value="KAB1660262.1"/>
    <property type="molecule type" value="Genomic_DNA"/>
</dbReference>
<proteinExistence type="predicted"/>
<comment type="caution">
    <text evidence="2">The sequence shown here is derived from an EMBL/GenBank/DDBJ whole genome shotgun (WGS) entry which is preliminary data.</text>
</comment>
<name>A0A7J5C2E1_9MICO</name>